<feature type="compositionally biased region" description="Polar residues" evidence="8">
    <location>
        <begin position="68"/>
        <end position="95"/>
    </location>
</feature>
<gene>
    <name evidence="10" type="primary">oprM</name>
    <name evidence="10" type="ORF">AMPC_10060</name>
</gene>
<dbReference type="InterPro" id="IPR028351">
    <property type="entry name" value="CyaE"/>
</dbReference>
<feature type="chain" id="PRO_5047239629" evidence="9">
    <location>
        <begin position="19"/>
        <end position="440"/>
    </location>
</feature>
<evidence type="ECO:0000256" key="9">
    <source>
        <dbReference type="SAM" id="SignalP"/>
    </source>
</evidence>
<proteinExistence type="inferred from homology"/>
<keyword evidence="9" id="KW-0732">Signal</keyword>
<name>A0ABM7X7T5_9BACT</name>
<evidence type="ECO:0000313" key="10">
    <source>
        <dbReference type="EMBL" id="BDG07893.1"/>
    </source>
</evidence>
<evidence type="ECO:0000256" key="8">
    <source>
        <dbReference type="SAM" id="MobiDB-lite"/>
    </source>
</evidence>
<accession>A0ABM7X7T5</accession>
<keyword evidence="5" id="KW-0812">Transmembrane</keyword>
<evidence type="ECO:0000256" key="3">
    <source>
        <dbReference type="ARBA" id="ARBA00022448"/>
    </source>
</evidence>
<evidence type="ECO:0000256" key="5">
    <source>
        <dbReference type="ARBA" id="ARBA00022692"/>
    </source>
</evidence>
<evidence type="ECO:0000256" key="4">
    <source>
        <dbReference type="ARBA" id="ARBA00022452"/>
    </source>
</evidence>
<keyword evidence="6" id="KW-0472">Membrane</keyword>
<evidence type="ECO:0000256" key="1">
    <source>
        <dbReference type="ARBA" id="ARBA00004442"/>
    </source>
</evidence>
<evidence type="ECO:0000313" key="11">
    <source>
        <dbReference type="Proteomes" id="UP001162734"/>
    </source>
</evidence>
<protein>
    <submittedName>
        <fullName evidence="10">Outer membrane protein OprM</fullName>
    </submittedName>
</protein>
<dbReference type="EMBL" id="AP025592">
    <property type="protein sequence ID" value="BDG07893.1"/>
    <property type="molecule type" value="Genomic_DNA"/>
</dbReference>
<dbReference type="PANTHER" id="PTHR30026">
    <property type="entry name" value="OUTER MEMBRANE PROTEIN TOLC"/>
    <property type="match status" value="1"/>
</dbReference>
<keyword evidence="4" id="KW-1134">Transmembrane beta strand</keyword>
<keyword evidence="3" id="KW-0813">Transport</keyword>
<feature type="signal peptide" evidence="9">
    <location>
        <begin position="1"/>
        <end position="18"/>
    </location>
</feature>
<feature type="region of interest" description="Disordered" evidence="8">
    <location>
        <begin position="48"/>
        <end position="95"/>
    </location>
</feature>
<dbReference type="PIRSF" id="PIRSF001892">
    <property type="entry name" value="CyaE"/>
    <property type="match status" value="1"/>
</dbReference>
<dbReference type="InterPro" id="IPR051906">
    <property type="entry name" value="TolC-like"/>
</dbReference>
<comment type="subcellular location">
    <subcellularLocation>
        <location evidence="1">Cell outer membrane</location>
    </subcellularLocation>
</comment>
<dbReference type="Pfam" id="PF02321">
    <property type="entry name" value="OEP"/>
    <property type="match status" value="2"/>
</dbReference>
<dbReference type="PANTHER" id="PTHR30026:SF21">
    <property type="entry name" value="SLR1270 PROTEIN"/>
    <property type="match status" value="1"/>
</dbReference>
<keyword evidence="11" id="KW-1185">Reference proteome</keyword>
<dbReference type="Proteomes" id="UP001162734">
    <property type="component" value="Chromosome"/>
</dbReference>
<reference evidence="11" key="1">
    <citation type="journal article" date="2022" name="Int. J. Syst. Evol. Microbiol.">
        <title>Anaeromyxobacter oryzae sp. nov., Anaeromyxobacter diazotrophicus sp. nov. and Anaeromyxobacter paludicola sp. nov., isolated from paddy soils.</title>
        <authorList>
            <person name="Itoh H."/>
            <person name="Xu Z."/>
            <person name="Mise K."/>
            <person name="Masuda Y."/>
            <person name="Ushijima N."/>
            <person name="Hayakawa C."/>
            <person name="Shiratori Y."/>
            <person name="Senoo K."/>
        </authorList>
    </citation>
    <scope>NUCLEOTIDE SEQUENCE [LARGE SCALE GENOMIC DNA]</scope>
    <source>
        <strain evidence="11">Red630</strain>
    </source>
</reference>
<evidence type="ECO:0000256" key="7">
    <source>
        <dbReference type="ARBA" id="ARBA00023237"/>
    </source>
</evidence>
<evidence type="ECO:0000256" key="6">
    <source>
        <dbReference type="ARBA" id="ARBA00023136"/>
    </source>
</evidence>
<organism evidence="10 11">
    <name type="scientific">Anaeromyxobacter paludicola</name>
    <dbReference type="NCBI Taxonomy" id="2918171"/>
    <lineage>
        <taxon>Bacteria</taxon>
        <taxon>Pseudomonadati</taxon>
        <taxon>Myxococcota</taxon>
        <taxon>Myxococcia</taxon>
        <taxon>Myxococcales</taxon>
        <taxon>Cystobacterineae</taxon>
        <taxon>Anaeromyxobacteraceae</taxon>
        <taxon>Anaeromyxobacter</taxon>
    </lineage>
</organism>
<dbReference type="Gene3D" id="1.20.1600.10">
    <property type="entry name" value="Outer membrane efflux proteins (OEP)"/>
    <property type="match status" value="1"/>
</dbReference>
<sequence length="440" mass="46797">MNPILVALLLAAPATGPAAPLPAPHVLTLEDALKSAREHQPQLQQARAQSAAAAARADEARAPLLPQVSGSGSYQRTTENFAATPGSTPAVTARPSSSWNTVNYWRLSATASQLIWDFDQTSGRWRASQATAAAQRETERATYLSTLLTARSAFFAARAAKDQLGVARETVANQDVHLKQIEGFVAAGTRPAIDLAQARTDRANAEVQLIGAENGYATARVQLNQAMGLEGPADFDVADEPAPVVEGEDQPLDPLLDEALRNRPEMAALDQQLKAQQLTLGAVKGGYFPSLGVATGVTDAGSSLDALVWNWSATATLTWNFFQGGLTRAQEREASATLVALEAQSATERQQVRVEVDQARLAVRAARASVGAASEAVANARERLRLAEGRYRTGVGNAIELSDAQLALTQAGFQRVQADYNLATSRSQLLRALGREKALE</sequence>
<dbReference type="RefSeq" id="WP_248344877.1">
    <property type="nucleotide sequence ID" value="NZ_AP025592.1"/>
</dbReference>
<keyword evidence="7" id="KW-0998">Cell outer membrane</keyword>
<comment type="similarity">
    <text evidence="2">Belongs to the outer membrane factor (OMF) (TC 1.B.17) family.</text>
</comment>
<dbReference type="SUPFAM" id="SSF56954">
    <property type="entry name" value="Outer membrane efflux proteins (OEP)"/>
    <property type="match status" value="1"/>
</dbReference>
<evidence type="ECO:0000256" key="2">
    <source>
        <dbReference type="ARBA" id="ARBA00007613"/>
    </source>
</evidence>
<dbReference type="InterPro" id="IPR003423">
    <property type="entry name" value="OMP_efflux"/>
</dbReference>